<evidence type="ECO:0000256" key="5">
    <source>
        <dbReference type="ARBA" id="ARBA00022741"/>
    </source>
</evidence>
<dbReference type="SUPFAM" id="SSF52540">
    <property type="entry name" value="P-loop containing nucleoside triphosphate hydrolases"/>
    <property type="match status" value="1"/>
</dbReference>
<keyword evidence="8" id="KW-0472">Membrane</keyword>
<dbReference type="EMBL" id="VXIV02001588">
    <property type="protein sequence ID" value="KAF6031568.1"/>
    <property type="molecule type" value="Genomic_DNA"/>
</dbReference>
<dbReference type="CDD" id="cd09913">
    <property type="entry name" value="EHD"/>
    <property type="match status" value="1"/>
</dbReference>
<dbReference type="GO" id="GO:0046872">
    <property type="term" value="F:metal ion binding"/>
    <property type="evidence" value="ECO:0007669"/>
    <property type="project" value="UniProtKB-KW"/>
</dbReference>
<dbReference type="InterPro" id="IPR011992">
    <property type="entry name" value="EF-hand-dom_pair"/>
</dbReference>
<dbReference type="PRINTS" id="PR00195">
    <property type="entry name" value="DYNAMIN"/>
</dbReference>
<evidence type="ECO:0000256" key="2">
    <source>
        <dbReference type="ARBA" id="ARBA00004481"/>
    </source>
</evidence>
<dbReference type="InterPro" id="IPR031692">
    <property type="entry name" value="EHD_N"/>
</dbReference>
<keyword evidence="7" id="KW-0106">Calcium</keyword>
<gene>
    <name evidence="11" type="ORF">EB796_010118</name>
</gene>
<comment type="subcellular location">
    <subcellularLocation>
        <location evidence="1">Cell membrane</location>
        <topology evidence="1">Peripheral membrane protein</topology>
        <orientation evidence="1">Cytoplasmic side</orientation>
    </subcellularLocation>
    <subcellularLocation>
        <location evidence="2">Endosome membrane</location>
        <topology evidence="2">Peripheral membrane protein</topology>
    </subcellularLocation>
</comment>
<sequence length="607" mass="69756">MFRFKNRVVCYTCKDDYYQMQWSRCLITTYANVVLSTGDCRLQFSGHVNACRPRIFGKTSLWTCQTRCISSWISGLFKQDETRSFNSVRDGLKSMYSQCLEPLETTYLFHDFHSPKLRSADFDYKPSVMLIGQYSTGKTTFLQHIVGKDYPGMRIGPEPTTDKFIVIMNGKEDSIVPGNALVVDANMPYAPLSKFGNKFLNRFQASVTSTPVLENLTLIDTPGILSGEKQLIDRGYDFIQVWVQWFAERVDRVILLFDAHKLDVSDEFKRTIEVLNMYEDKLKIVLNKADRVSPQQLMRVYGALMWSLGKIVNTPEVVRVYTGSFWKQPLQHTANRHLFELEHQDLFKDLQSLPKQNSIRKLNDFIRRSRLAKVHAYIISELKSEMPRLFGREVAKQRLIDELDTVYRRIQSRYGVSAGDFPDINQMRRKLKDYDFTKFKVLDSSLIDALDDMLNKKIPPLMSMLPNESLQLNTEDVSGGVFDLMENNPFQSGATEGVNEGKYDGSETWIVAKHMAEYEKSFQRISGGKEKVSGAAVRDELMKSHLPNTELALIWRLADVDNDGYFDIKQWALANHLLKIRLAGHELPHTLPHHLLPPASKNVSDHS</sequence>
<keyword evidence="3" id="KW-1003">Cell membrane</keyword>
<dbReference type="AlphaFoldDB" id="A0A7J7K1T8"/>
<dbReference type="Proteomes" id="UP000593567">
    <property type="component" value="Unassembled WGS sequence"/>
</dbReference>
<dbReference type="GO" id="GO:0016197">
    <property type="term" value="P:endosomal transport"/>
    <property type="evidence" value="ECO:0007669"/>
    <property type="project" value="TreeGrafter"/>
</dbReference>
<dbReference type="SUPFAM" id="SSF47473">
    <property type="entry name" value="EF-hand"/>
    <property type="match status" value="1"/>
</dbReference>
<dbReference type="GO" id="GO:0010008">
    <property type="term" value="C:endosome membrane"/>
    <property type="evidence" value="ECO:0007669"/>
    <property type="project" value="UniProtKB-SubCell"/>
</dbReference>
<dbReference type="PANTHER" id="PTHR11216">
    <property type="entry name" value="EH DOMAIN"/>
    <property type="match status" value="1"/>
</dbReference>
<keyword evidence="4" id="KW-0479">Metal-binding</keyword>
<feature type="domain" description="EH" evidence="9">
    <location>
        <begin position="514"/>
        <end position="602"/>
    </location>
</feature>
<evidence type="ECO:0000259" key="10">
    <source>
        <dbReference type="PROSITE" id="PS51718"/>
    </source>
</evidence>
<dbReference type="Pfam" id="PF00350">
    <property type="entry name" value="Dynamin_N"/>
    <property type="match status" value="1"/>
</dbReference>
<dbReference type="InterPro" id="IPR027417">
    <property type="entry name" value="P-loop_NTPase"/>
</dbReference>
<evidence type="ECO:0000313" key="12">
    <source>
        <dbReference type="Proteomes" id="UP000593567"/>
    </source>
</evidence>
<dbReference type="InterPro" id="IPR022812">
    <property type="entry name" value="Dynamin"/>
</dbReference>
<reference evidence="11" key="1">
    <citation type="submission" date="2020-06" db="EMBL/GenBank/DDBJ databases">
        <title>Draft genome of Bugula neritina, a colonial animal packing powerful symbionts and potential medicines.</title>
        <authorList>
            <person name="Rayko M."/>
        </authorList>
    </citation>
    <scope>NUCLEOTIDE SEQUENCE [LARGE SCALE GENOMIC DNA]</scope>
    <source>
        <strain evidence="11">Kwan_BN1</strain>
    </source>
</reference>
<dbReference type="Gene3D" id="3.40.50.300">
    <property type="entry name" value="P-loop containing nucleotide triphosphate hydrolases"/>
    <property type="match status" value="1"/>
</dbReference>
<evidence type="ECO:0000256" key="7">
    <source>
        <dbReference type="ARBA" id="ARBA00022837"/>
    </source>
</evidence>
<keyword evidence="5" id="KW-0547">Nucleotide-binding</keyword>
<dbReference type="PROSITE" id="PS51718">
    <property type="entry name" value="G_DYNAMIN_2"/>
    <property type="match status" value="1"/>
</dbReference>
<proteinExistence type="predicted"/>
<dbReference type="InterPro" id="IPR030381">
    <property type="entry name" value="G_DYNAMIN_dom"/>
</dbReference>
<dbReference type="InterPro" id="IPR000261">
    <property type="entry name" value="EH_dom"/>
</dbReference>
<protein>
    <submittedName>
        <fullName evidence="11">Past1</fullName>
    </submittedName>
</protein>
<dbReference type="Gene3D" id="1.10.238.10">
    <property type="entry name" value="EF-hand"/>
    <property type="match status" value="1"/>
</dbReference>
<evidence type="ECO:0000313" key="11">
    <source>
        <dbReference type="EMBL" id="KAF6031568.1"/>
    </source>
</evidence>
<dbReference type="Pfam" id="PF18150">
    <property type="entry name" value="DUF5600"/>
    <property type="match status" value="1"/>
</dbReference>
<dbReference type="PANTHER" id="PTHR11216:SF31">
    <property type="entry name" value="AT21416P"/>
    <property type="match status" value="1"/>
</dbReference>
<dbReference type="InterPro" id="IPR045063">
    <property type="entry name" value="Dynamin_N"/>
</dbReference>
<evidence type="ECO:0000256" key="6">
    <source>
        <dbReference type="ARBA" id="ARBA00022753"/>
    </source>
</evidence>
<keyword evidence="12" id="KW-1185">Reference proteome</keyword>
<dbReference type="GO" id="GO:0005525">
    <property type="term" value="F:GTP binding"/>
    <property type="evidence" value="ECO:0007669"/>
    <property type="project" value="InterPro"/>
</dbReference>
<evidence type="ECO:0000256" key="8">
    <source>
        <dbReference type="ARBA" id="ARBA00023136"/>
    </source>
</evidence>
<dbReference type="Pfam" id="PF16880">
    <property type="entry name" value="EHD_N"/>
    <property type="match status" value="1"/>
</dbReference>
<organism evidence="11 12">
    <name type="scientific">Bugula neritina</name>
    <name type="common">Brown bryozoan</name>
    <name type="synonym">Sertularia neritina</name>
    <dbReference type="NCBI Taxonomy" id="10212"/>
    <lineage>
        <taxon>Eukaryota</taxon>
        <taxon>Metazoa</taxon>
        <taxon>Spiralia</taxon>
        <taxon>Lophotrochozoa</taxon>
        <taxon>Bryozoa</taxon>
        <taxon>Gymnolaemata</taxon>
        <taxon>Cheilostomatida</taxon>
        <taxon>Flustrina</taxon>
        <taxon>Buguloidea</taxon>
        <taxon>Bugulidae</taxon>
        <taxon>Bugula</taxon>
    </lineage>
</organism>
<dbReference type="OrthoDB" id="1716625at2759"/>
<comment type="caution">
    <text evidence="11">The sequence shown here is derived from an EMBL/GenBank/DDBJ whole genome shotgun (WGS) entry which is preliminary data.</text>
</comment>
<dbReference type="CDD" id="cd00052">
    <property type="entry name" value="EH"/>
    <property type="match status" value="1"/>
</dbReference>
<name>A0A7J7K1T8_BUGNE</name>
<dbReference type="SMART" id="SM00027">
    <property type="entry name" value="EH"/>
    <property type="match status" value="1"/>
</dbReference>
<evidence type="ECO:0000259" key="9">
    <source>
        <dbReference type="PROSITE" id="PS50031"/>
    </source>
</evidence>
<feature type="domain" description="Dynamin-type G" evidence="10">
    <location>
        <begin position="122"/>
        <end position="354"/>
    </location>
</feature>
<keyword evidence="6" id="KW-0967">Endosome</keyword>
<evidence type="ECO:0000256" key="1">
    <source>
        <dbReference type="ARBA" id="ARBA00004413"/>
    </source>
</evidence>
<evidence type="ECO:0000256" key="4">
    <source>
        <dbReference type="ARBA" id="ARBA00022723"/>
    </source>
</evidence>
<dbReference type="GO" id="GO:0006897">
    <property type="term" value="P:endocytosis"/>
    <property type="evidence" value="ECO:0007669"/>
    <property type="project" value="TreeGrafter"/>
</dbReference>
<dbReference type="GO" id="GO:0005886">
    <property type="term" value="C:plasma membrane"/>
    <property type="evidence" value="ECO:0007669"/>
    <property type="project" value="UniProtKB-SubCell"/>
</dbReference>
<dbReference type="PROSITE" id="PS50031">
    <property type="entry name" value="EH"/>
    <property type="match status" value="1"/>
</dbReference>
<dbReference type="InterPro" id="IPR040990">
    <property type="entry name" value="DUF5600"/>
</dbReference>
<dbReference type="Gene3D" id="1.10.268.20">
    <property type="match status" value="1"/>
</dbReference>
<dbReference type="Pfam" id="PF12763">
    <property type="entry name" value="EH"/>
    <property type="match status" value="1"/>
</dbReference>
<evidence type="ECO:0000256" key="3">
    <source>
        <dbReference type="ARBA" id="ARBA00022475"/>
    </source>
</evidence>
<dbReference type="FunFam" id="3.40.50.300:FF:000147">
    <property type="entry name" value="EH domain-containing protein 1"/>
    <property type="match status" value="1"/>
</dbReference>
<accession>A0A7J7K1T8</accession>